<feature type="transmembrane region" description="Helical" evidence="8">
    <location>
        <begin position="207"/>
        <end position="224"/>
    </location>
</feature>
<dbReference type="AlphaFoldDB" id="A0A1F5GAK6"/>
<gene>
    <name evidence="10" type="ORF">A2693_04335</name>
</gene>
<dbReference type="PANTHER" id="PTHR33908">
    <property type="entry name" value="MANNOSYLTRANSFERASE YKCB-RELATED"/>
    <property type="match status" value="1"/>
</dbReference>
<feature type="transmembrane region" description="Helical" evidence="8">
    <location>
        <begin position="297"/>
        <end position="320"/>
    </location>
</feature>
<feature type="transmembrane region" description="Helical" evidence="8">
    <location>
        <begin position="145"/>
        <end position="162"/>
    </location>
</feature>
<feature type="domain" description="Glycosyltransferase RgtA/B/C/D-like" evidence="9">
    <location>
        <begin position="71"/>
        <end position="227"/>
    </location>
</feature>
<evidence type="ECO:0000256" key="2">
    <source>
        <dbReference type="ARBA" id="ARBA00022475"/>
    </source>
</evidence>
<feature type="transmembrane region" description="Helical" evidence="8">
    <location>
        <begin position="91"/>
        <end position="114"/>
    </location>
</feature>
<comment type="subcellular location">
    <subcellularLocation>
        <location evidence="1">Cell membrane</location>
        <topology evidence="1">Multi-pass membrane protein</topology>
    </subcellularLocation>
</comment>
<evidence type="ECO:0000313" key="11">
    <source>
        <dbReference type="Proteomes" id="UP000178577"/>
    </source>
</evidence>
<sequence>MISKENFFKYLIIAIFALALLLRLFKLGEIPDGFHNDEVDVGYVGKFLVLHLRDPVGNFLPLAFDKFGDYRPTGVFYLTGISEVIFGTNVFAARLSIAFFGALTVFPLYFLAFYIFKNRRIAAVSAFFLAVLPWHLNLARAGQEAVVGYFFVISALALLIKYKDQRRRNYLILAAFCFVVSYLFYHSTRILVPALFLGFLLVWREKIVFQILIFLTVVSALILISPVGRGRLSQVVFYKNPNLVSKLMELPYADKSTISARIFHNKAMVYSRDLAGNYLQYFSADFLFLRGGYPERYVVPETGLIFIVFAPLLILAVVNLLKTSSMFMPVIFWLLVSPFAAVFTYEDIPSVTRASFMIFPLVLVCAWGFEVILNFKKSAVKNVIIAAFFVLLATEFIYFGHQYFVHQKGYRGFFRDQGTREIVTYMLNHQNEYDLVLAQYGPNFPFYYLFYGDIFDKNIKFDIANLSENFQYKNVLFTRDGCPSHRADQFVGKKVLYIDMADCEIKPQTQVLLFVMRRDSTVAYRAAVRDLQ</sequence>
<name>A0A1F5GAK6_9BACT</name>
<evidence type="ECO:0000256" key="8">
    <source>
        <dbReference type="SAM" id="Phobius"/>
    </source>
</evidence>
<accession>A0A1F5GAK6</accession>
<dbReference type="GO" id="GO:0009103">
    <property type="term" value="P:lipopolysaccharide biosynthetic process"/>
    <property type="evidence" value="ECO:0007669"/>
    <property type="project" value="UniProtKB-ARBA"/>
</dbReference>
<protein>
    <recommendedName>
        <fullName evidence="9">Glycosyltransferase RgtA/B/C/D-like domain-containing protein</fullName>
    </recommendedName>
</protein>
<feature type="transmembrane region" description="Helical" evidence="8">
    <location>
        <begin position="169"/>
        <end position="187"/>
    </location>
</feature>
<evidence type="ECO:0000256" key="6">
    <source>
        <dbReference type="ARBA" id="ARBA00022989"/>
    </source>
</evidence>
<keyword evidence="3" id="KW-0328">Glycosyltransferase</keyword>
<dbReference type="Proteomes" id="UP000178577">
    <property type="component" value="Unassembled WGS sequence"/>
</dbReference>
<proteinExistence type="predicted"/>
<dbReference type="Pfam" id="PF13231">
    <property type="entry name" value="PMT_2"/>
    <property type="match status" value="1"/>
</dbReference>
<evidence type="ECO:0000256" key="7">
    <source>
        <dbReference type="ARBA" id="ARBA00023136"/>
    </source>
</evidence>
<reference evidence="10 11" key="1">
    <citation type="journal article" date="2016" name="Nat. Commun.">
        <title>Thousands of microbial genomes shed light on interconnected biogeochemical processes in an aquifer system.</title>
        <authorList>
            <person name="Anantharaman K."/>
            <person name="Brown C.T."/>
            <person name="Hug L.A."/>
            <person name="Sharon I."/>
            <person name="Castelle C.J."/>
            <person name="Probst A.J."/>
            <person name="Thomas B.C."/>
            <person name="Singh A."/>
            <person name="Wilkins M.J."/>
            <person name="Karaoz U."/>
            <person name="Brodie E.L."/>
            <person name="Williams K.H."/>
            <person name="Hubbard S.S."/>
            <person name="Banfield J.F."/>
        </authorList>
    </citation>
    <scope>NUCLEOTIDE SEQUENCE [LARGE SCALE GENOMIC DNA]</scope>
</reference>
<dbReference type="InterPro" id="IPR038731">
    <property type="entry name" value="RgtA/B/C-like"/>
</dbReference>
<evidence type="ECO:0000256" key="4">
    <source>
        <dbReference type="ARBA" id="ARBA00022679"/>
    </source>
</evidence>
<evidence type="ECO:0000256" key="5">
    <source>
        <dbReference type="ARBA" id="ARBA00022692"/>
    </source>
</evidence>
<feature type="transmembrane region" description="Helical" evidence="8">
    <location>
        <begin position="326"/>
        <end position="344"/>
    </location>
</feature>
<dbReference type="GO" id="GO:0016763">
    <property type="term" value="F:pentosyltransferase activity"/>
    <property type="evidence" value="ECO:0007669"/>
    <property type="project" value="TreeGrafter"/>
</dbReference>
<keyword evidence="6 8" id="KW-1133">Transmembrane helix</keyword>
<organism evidence="10 11">
    <name type="scientific">Candidatus Curtissbacteria bacterium RIFCSPHIGHO2_01_FULL_40_12</name>
    <dbReference type="NCBI Taxonomy" id="1797710"/>
    <lineage>
        <taxon>Bacteria</taxon>
        <taxon>Candidatus Curtissiibacteriota</taxon>
    </lineage>
</organism>
<keyword evidence="2" id="KW-1003">Cell membrane</keyword>
<dbReference type="EMBL" id="MFAY01000024">
    <property type="protein sequence ID" value="OGD88865.1"/>
    <property type="molecule type" value="Genomic_DNA"/>
</dbReference>
<evidence type="ECO:0000259" key="9">
    <source>
        <dbReference type="Pfam" id="PF13231"/>
    </source>
</evidence>
<feature type="transmembrane region" description="Helical" evidence="8">
    <location>
        <begin position="7"/>
        <end position="25"/>
    </location>
</feature>
<dbReference type="GO" id="GO:0005886">
    <property type="term" value="C:plasma membrane"/>
    <property type="evidence" value="ECO:0007669"/>
    <property type="project" value="UniProtKB-SubCell"/>
</dbReference>
<evidence type="ECO:0000256" key="1">
    <source>
        <dbReference type="ARBA" id="ARBA00004651"/>
    </source>
</evidence>
<comment type="caution">
    <text evidence="10">The sequence shown here is derived from an EMBL/GenBank/DDBJ whole genome shotgun (WGS) entry which is preliminary data.</text>
</comment>
<keyword evidence="5 8" id="KW-0812">Transmembrane</keyword>
<dbReference type="PANTHER" id="PTHR33908:SF11">
    <property type="entry name" value="MEMBRANE PROTEIN"/>
    <property type="match status" value="1"/>
</dbReference>
<keyword evidence="4" id="KW-0808">Transferase</keyword>
<feature type="transmembrane region" description="Helical" evidence="8">
    <location>
        <begin position="379"/>
        <end position="399"/>
    </location>
</feature>
<evidence type="ECO:0000256" key="3">
    <source>
        <dbReference type="ARBA" id="ARBA00022676"/>
    </source>
</evidence>
<evidence type="ECO:0000313" key="10">
    <source>
        <dbReference type="EMBL" id="OGD88865.1"/>
    </source>
</evidence>
<dbReference type="InterPro" id="IPR050297">
    <property type="entry name" value="LipidA_mod_glycosyltrf_83"/>
</dbReference>
<keyword evidence="7 8" id="KW-0472">Membrane</keyword>
<feature type="transmembrane region" description="Helical" evidence="8">
    <location>
        <begin position="356"/>
        <end position="373"/>
    </location>
</feature>